<dbReference type="EMBL" id="CP042186">
    <property type="protein sequence ID" value="QDS69129.1"/>
    <property type="molecule type" value="Genomic_DNA"/>
</dbReference>
<protein>
    <recommendedName>
        <fullName evidence="1">Enoyl reductase (ER) domain-containing protein</fullName>
    </recommendedName>
</protein>
<feature type="domain" description="Enoyl reductase (ER)" evidence="1">
    <location>
        <begin position="10"/>
        <end position="303"/>
    </location>
</feature>
<dbReference type="PANTHER" id="PTHR43677:SF11">
    <property type="entry name" value="ZINC-CONTAINING ALCOHOL DEHYDROGENASE"/>
    <property type="match status" value="1"/>
</dbReference>
<dbReference type="InterPro" id="IPR020843">
    <property type="entry name" value="ER"/>
</dbReference>
<accession>A0A517L0I2</accession>
<dbReference type="AlphaFoldDB" id="A0A517L0I2"/>
<reference evidence="2 3" key="1">
    <citation type="submission" date="2019-07" db="EMBL/GenBank/DDBJ databases">
        <title>Finished genome of Venturia effusa.</title>
        <authorList>
            <person name="Young C.A."/>
            <person name="Cox M.P."/>
            <person name="Ganley A.R.D."/>
            <person name="David W.J."/>
        </authorList>
    </citation>
    <scope>NUCLEOTIDE SEQUENCE [LARGE SCALE GENOMIC DNA]</scope>
    <source>
        <strain evidence="3">albino</strain>
    </source>
</reference>
<evidence type="ECO:0000259" key="1">
    <source>
        <dbReference type="SMART" id="SM00829"/>
    </source>
</evidence>
<name>A0A517L0I2_9PEZI</name>
<evidence type="ECO:0000313" key="3">
    <source>
        <dbReference type="Proteomes" id="UP000316270"/>
    </source>
</evidence>
<dbReference type="InterPro" id="IPR036291">
    <property type="entry name" value="NAD(P)-bd_dom_sf"/>
</dbReference>
<dbReference type="GO" id="GO:0016491">
    <property type="term" value="F:oxidoreductase activity"/>
    <property type="evidence" value="ECO:0007669"/>
    <property type="project" value="InterPro"/>
</dbReference>
<dbReference type="Proteomes" id="UP000316270">
    <property type="component" value="Chromosome 2"/>
</dbReference>
<dbReference type="PANTHER" id="PTHR43677">
    <property type="entry name" value="SHORT-CHAIN DEHYDROGENASE/REDUCTASE"/>
    <property type="match status" value="1"/>
</dbReference>
<gene>
    <name evidence="2" type="ORF">FKW77_010371</name>
</gene>
<keyword evidence="3" id="KW-1185">Reference proteome</keyword>
<dbReference type="SUPFAM" id="SSF51735">
    <property type="entry name" value="NAD(P)-binding Rossmann-fold domains"/>
    <property type="match status" value="1"/>
</dbReference>
<organism evidence="2 3">
    <name type="scientific">Venturia effusa</name>
    <dbReference type="NCBI Taxonomy" id="50376"/>
    <lineage>
        <taxon>Eukaryota</taxon>
        <taxon>Fungi</taxon>
        <taxon>Dikarya</taxon>
        <taxon>Ascomycota</taxon>
        <taxon>Pezizomycotina</taxon>
        <taxon>Dothideomycetes</taxon>
        <taxon>Pleosporomycetidae</taxon>
        <taxon>Venturiales</taxon>
        <taxon>Venturiaceae</taxon>
        <taxon>Venturia</taxon>
    </lineage>
</organism>
<evidence type="ECO:0000313" key="2">
    <source>
        <dbReference type="EMBL" id="QDS69129.1"/>
    </source>
</evidence>
<dbReference type="STRING" id="50376.A0A517L0I2"/>
<dbReference type="InterPro" id="IPR011032">
    <property type="entry name" value="GroES-like_sf"/>
</dbReference>
<dbReference type="InterPro" id="IPR051397">
    <property type="entry name" value="Zn-ADH-like_protein"/>
</dbReference>
<dbReference type="Gene3D" id="3.40.50.720">
    <property type="entry name" value="NAD(P)-binding Rossmann-like Domain"/>
    <property type="match status" value="1"/>
</dbReference>
<sequence length="304" mass="32432">MKAAQVNEFGQKPKCIEVENVSAPDSDQVRIKVIASGVHALVRLRAAGQHYSAQGLPHIPGVDGVGTTPDGQLVYFVTMTPKGGSFAEYVNVPKAVVKPLPEGADPIQIAGLVNAAMSSWTALSFRTASLPKDFSVLINGVTSASGALAISIARHFGAGKIIGVARNVKKMETLDLDEIIELKEPASDTDFSKAADVDVILDYLYGEPAAQLLTSLRPTTPVQYVQIGSLASPDITLPGAILRSKDIAMRGAGPGAWKMNEFAVQIPELLDALVRVKPQPVQTITLKDIEEKWDTKGDRLIVLM</sequence>
<dbReference type="Gene3D" id="3.90.180.10">
    <property type="entry name" value="Medium-chain alcohol dehydrogenases, catalytic domain"/>
    <property type="match status" value="1"/>
</dbReference>
<dbReference type="SMART" id="SM00829">
    <property type="entry name" value="PKS_ER"/>
    <property type="match status" value="1"/>
</dbReference>
<proteinExistence type="predicted"/>
<dbReference type="OrthoDB" id="809632at2759"/>
<dbReference type="SUPFAM" id="SSF50129">
    <property type="entry name" value="GroES-like"/>
    <property type="match status" value="1"/>
</dbReference>